<reference evidence="2" key="1">
    <citation type="submission" date="2016-07" db="EMBL/GenBank/DDBJ databases">
        <authorList>
            <person name="Florea S."/>
            <person name="Webb J.S."/>
            <person name="Jaromczyk J."/>
            <person name="Schardl C.L."/>
        </authorList>
    </citation>
    <scope>NUCLEOTIDE SEQUENCE [LARGE SCALE GENOMIC DNA]</scope>
    <source>
        <strain evidence="2">CY1</strain>
    </source>
</reference>
<evidence type="ECO:0000313" key="2">
    <source>
        <dbReference type="Proteomes" id="UP000190626"/>
    </source>
</evidence>
<dbReference type="Proteomes" id="UP000190626">
    <property type="component" value="Unassembled WGS sequence"/>
</dbReference>
<gene>
    <name evidence="1" type="ORF">BC351_14950</name>
</gene>
<name>A0A1V4HRA9_9BACL</name>
<dbReference type="STRING" id="1469647.BC351_14950"/>
<sequence length="66" mass="7956">MRLKLVAKPTEHMLSSMIFKSSFHIDFFWKEYFKRGSSPSFKRETKRSVIALFRDKTVFVFFVMLV</sequence>
<accession>A0A1V4HRA9</accession>
<proteinExistence type="predicted"/>
<keyword evidence="2" id="KW-1185">Reference proteome</keyword>
<dbReference type="AlphaFoldDB" id="A0A1V4HRA9"/>
<protein>
    <submittedName>
        <fullName evidence="1">Uncharacterized protein</fullName>
    </submittedName>
</protein>
<organism evidence="1 2">
    <name type="scientific">Paenibacillus ferrarius</name>
    <dbReference type="NCBI Taxonomy" id="1469647"/>
    <lineage>
        <taxon>Bacteria</taxon>
        <taxon>Bacillati</taxon>
        <taxon>Bacillota</taxon>
        <taxon>Bacilli</taxon>
        <taxon>Bacillales</taxon>
        <taxon>Paenibacillaceae</taxon>
        <taxon>Paenibacillus</taxon>
    </lineage>
</organism>
<evidence type="ECO:0000313" key="1">
    <source>
        <dbReference type="EMBL" id="OPH61238.1"/>
    </source>
</evidence>
<comment type="caution">
    <text evidence="1">The sequence shown here is derived from an EMBL/GenBank/DDBJ whole genome shotgun (WGS) entry which is preliminary data.</text>
</comment>
<dbReference type="EMBL" id="MBTG01000002">
    <property type="protein sequence ID" value="OPH61238.1"/>
    <property type="molecule type" value="Genomic_DNA"/>
</dbReference>